<name>A0A2N9BAK0_STRCX</name>
<sequence>MTARVPGPRPIVARERPFSARNLPMLDHCVQAVLTLDS</sequence>
<reference evidence="2" key="1">
    <citation type="submission" date="2017-11" db="EMBL/GenBank/DDBJ databases">
        <authorList>
            <person name="Wibberg D."/>
        </authorList>
    </citation>
    <scope>NUCLEOTIDE SEQUENCE [LARGE SCALE GENOMIC DNA]</scope>
</reference>
<proteinExistence type="predicted"/>
<dbReference type="EMBL" id="LT963352">
    <property type="protein sequence ID" value="SOR80376.1"/>
    <property type="molecule type" value="Genomic_DNA"/>
</dbReference>
<dbReference type="AlphaFoldDB" id="A0A2N9BAK0"/>
<evidence type="ECO:0000313" key="1">
    <source>
        <dbReference type="EMBL" id="SOR80376.1"/>
    </source>
</evidence>
<evidence type="ECO:0000313" key="2">
    <source>
        <dbReference type="Proteomes" id="UP000235464"/>
    </source>
</evidence>
<gene>
    <name evidence="1" type="ORF">SCNRRL3882_3831</name>
</gene>
<keyword evidence="2" id="KW-1185">Reference proteome</keyword>
<accession>A0A2N9BAK0</accession>
<organism evidence="1 2">
    <name type="scientific">Streptomyces chartreusis NRRL 3882</name>
    <dbReference type="NCBI Taxonomy" id="1079985"/>
    <lineage>
        <taxon>Bacteria</taxon>
        <taxon>Bacillati</taxon>
        <taxon>Actinomycetota</taxon>
        <taxon>Actinomycetes</taxon>
        <taxon>Kitasatosporales</taxon>
        <taxon>Streptomycetaceae</taxon>
        <taxon>Streptomyces</taxon>
    </lineage>
</organism>
<dbReference type="Proteomes" id="UP000235464">
    <property type="component" value="Chromosome I"/>
</dbReference>
<protein>
    <submittedName>
        <fullName evidence="1">Uncharacterized protein</fullName>
    </submittedName>
</protein>